<protein>
    <submittedName>
        <fullName evidence="1">Uncharacterized protein</fullName>
    </submittedName>
</protein>
<evidence type="ECO:0000313" key="1">
    <source>
        <dbReference type="EMBL" id="KAF7845493.1"/>
    </source>
</evidence>
<dbReference type="AlphaFoldDB" id="A0A834XJ86"/>
<name>A0A834XJ86_9FABA</name>
<accession>A0A834XJ86</accession>
<keyword evidence="2" id="KW-1185">Reference proteome</keyword>
<dbReference type="EMBL" id="JAAIUW010000001">
    <property type="protein sequence ID" value="KAF7845493.1"/>
    <property type="molecule type" value="Genomic_DNA"/>
</dbReference>
<proteinExistence type="predicted"/>
<reference evidence="1" key="1">
    <citation type="submission" date="2020-09" db="EMBL/GenBank/DDBJ databases">
        <title>Genome-Enabled Discovery of Anthraquinone Biosynthesis in Senna tora.</title>
        <authorList>
            <person name="Kang S.-H."/>
            <person name="Pandey R.P."/>
            <person name="Lee C.-M."/>
            <person name="Sim J.-S."/>
            <person name="Jeong J.-T."/>
            <person name="Choi B.-S."/>
            <person name="Jung M."/>
            <person name="Ginzburg D."/>
            <person name="Zhao K."/>
            <person name="Won S.Y."/>
            <person name="Oh T.-J."/>
            <person name="Yu Y."/>
            <person name="Kim N.-H."/>
            <person name="Lee O.R."/>
            <person name="Lee T.-H."/>
            <person name="Bashyal P."/>
            <person name="Kim T.-S."/>
            <person name="Lee W.-H."/>
            <person name="Kawkins C."/>
            <person name="Kim C.-K."/>
            <person name="Kim J.S."/>
            <person name="Ahn B.O."/>
            <person name="Rhee S.Y."/>
            <person name="Sohng J.K."/>
        </authorList>
    </citation>
    <scope>NUCLEOTIDE SEQUENCE</scope>
    <source>
        <tissue evidence="1">Leaf</tissue>
    </source>
</reference>
<dbReference type="Proteomes" id="UP000634136">
    <property type="component" value="Unassembled WGS sequence"/>
</dbReference>
<gene>
    <name evidence="1" type="ORF">G2W53_002398</name>
</gene>
<evidence type="ECO:0000313" key="2">
    <source>
        <dbReference type="Proteomes" id="UP000634136"/>
    </source>
</evidence>
<sequence length="55" mass="6381">MAYTFPNGAQTMLIFMEKQKSDTDRFLPFVFVSVLQNRHSSLHPDSSSSQQVRKF</sequence>
<organism evidence="1 2">
    <name type="scientific">Senna tora</name>
    <dbReference type="NCBI Taxonomy" id="362788"/>
    <lineage>
        <taxon>Eukaryota</taxon>
        <taxon>Viridiplantae</taxon>
        <taxon>Streptophyta</taxon>
        <taxon>Embryophyta</taxon>
        <taxon>Tracheophyta</taxon>
        <taxon>Spermatophyta</taxon>
        <taxon>Magnoliopsida</taxon>
        <taxon>eudicotyledons</taxon>
        <taxon>Gunneridae</taxon>
        <taxon>Pentapetalae</taxon>
        <taxon>rosids</taxon>
        <taxon>fabids</taxon>
        <taxon>Fabales</taxon>
        <taxon>Fabaceae</taxon>
        <taxon>Caesalpinioideae</taxon>
        <taxon>Cassia clade</taxon>
        <taxon>Senna</taxon>
    </lineage>
</organism>
<comment type="caution">
    <text evidence="1">The sequence shown here is derived from an EMBL/GenBank/DDBJ whole genome shotgun (WGS) entry which is preliminary data.</text>
</comment>